<dbReference type="AlphaFoldDB" id="H6N790"/>
<dbReference type="OrthoDB" id="9825064at2"/>
<protein>
    <submittedName>
        <fullName evidence="1">Uncharacterized protein</fullName>
    </submittedName>
</protein>
<accession>H6N790</accession>
<dbReference type="STRING" id="1111676.MHC_03260"/>
<sequence>MTNALLAKVGIAFLALSGAGALGWKIVFDQSKEKTINSYLLSRGRDLPISDQDWENIKDFYSKDESENPITGIPKSGITKEKIKAWCEQEATKPLKEHSKDKLHSIETWCSKARTLSEQITTLGKKKLDTDTTKDSNPDKTKWEENEKSYKVTGHGFKIKKKNNGGTNNWVDLPETEGTSELMKTWCKEHSEKHFKYQEEALFQTWQKWCSKDA</sequence>
<organism evidence="1 2">
    <name type="scientific">Mycoplasma haemocanis (strain Illinois)</name>
    <dbReference type="NCBI Taxonomy" id="1111676"/>
    <lineage>
        <taxon>Bacteria</taxon>
        <taxon>Bacillati</taxon>
        <taxon>Mycoplasmatota</taxon>
        <taxon>Mollicutes</taxon>
        <taxon>Mycoplasmataceae</taxon>
        <taxon>Mycoplasma</taxon>
    </lineage>
</organism>
<gene>
    <name evidence="1" type="ordered locus">MHC_03260</name>
</gene>
<keyword evidence="2" id="KW-1185">Reference proteome</keyword>
<evidence type="ECO:0000313" key="2">
    <source>
        <dbReference type="Proteomes" id="UP000009135"/>
    </source>
</evidence>
<dbReference type="Proteomes" id="UP000009135">
    <property type="component" value="Chromosome"/>
</dbReference>
<proteinExistence type="predicted"/>
<evidence type="ECO:0000313" key="1">
    <source>
        <dbReference type="EMBL" id="AEW45512.1"/>
    </source>
</evidence>
<dbReference type="KEGG" id="mhe:MHC_03260"/>
<name>H6N790_MYCHN</name>
<dbReference type="EMBL" id="CP003199">
    <property type="protein sequence ID" value="AEW45512.1"/>
    <property type="molecule type" value="Genomic_DNA"/>
</dbReference>
<reference evidence="1 2" key="1">
    <citation type="journal article" date="2012" name="J. Bacteriol.">
        <title>Complete genome sequence of Mycoplasma haemocanis strain Illinois.</title>
        <authorList>
            <person name="do Nascimento N.C."/>
            <person name="Guimaraes A.M."/>
            <person name="Santos A.P."/>
            <person name="Sanmiguel P.J."/>
            <person name="Messick J.B."/>
        </authorList>
    </citation>
    <scope>NUCLEOTIDE SEQUENCE [LARGE SCALE GENOMIC DNA]</scope>
    <source>
        <strain evidence="1 2">Illinois</strain>
    </source>
</reference>
<dbReference type="HOGENOM" id="CLU_098620_2_0_14"/>